<comment type="caution">
    <text evidence="1">The sequence shown here is derived from an EMBL/GenBank/DDBJ whole genome shotgun (WGS) entry which is preliminary data.</text>
</comment>
<protein>
    <submittedName>
        <fullName evidence="1">Uncharacterized protein</fullName>
    </submittedName>
</protein>
<dbReference type="EMBL" id="MOOB01000109">
    <property type="protein sequence ID" value="OQE71172.1"/>
    <property type="molecule type" value="Genomic_DNA"/>
</dbReference>
<name>A0A1V6X7N9_PENNA</name>
<reference evidence="2" key="1">
    <citation type="journal article" date="2017" name="Nat. Microbiol.">
        <title>Global analysis of biosynthetic gene clusters reveals vast potential of secondary metabolite production in Penicillium species.</title>
        <authorList>
            <person name="Nielsen J.C."/>
            <person name="Grijseels S."/>
            <person name="Prigent S."/>
            <person name="Ji B."/>
            <person name="Dainat J."/>
            <person name="Nielsen K.F."/>
            <person name="Frisvad J.C."/>
            <person name="Workman M."/>
            <person name="Nielsen J."/>
        </authorList>
    </citation>
    <scope>NUCLEOTIDE SEQUENCE [LARGE SCALE GENOMIC DNA]</scope>
    <source>
        <strain evidence="2">IBT 13039</strain>
    </source>
</reference>
<dbReference type="Proteomes" id="UP000191691">
    <property type="component" value="Unassembled WGS sequence"/>
</dbReference>
<keyword evidence="2" id="KW-1185">Reference proteome</keyword>
<evidence type="ECO:0000313" key="1">
    <source>
        <dbReference type="EMBL" id="OQE71172.1"/>
    </source>
</evidence>
<gene>
    <name evidence="1" type="ORF">PENNAL_c0109G01971</name>
</gene>
<organism evidence="1 2">
    <name type="scientific">Penicillium nalgiovense</name>
    <dbReference type="NCBI Taxonomy" id="60175"/>
    <lineage>
        <taxon>Eukaryota</taxon>
        <taxon>Fungi</taxon>
        <taxon>Dikarya</taxon>
        <taxon>Ascomycota</taxon>
        <taxon>Pezizomycotina</taxon>
        <taxon>Eurotiomycetes</taxon>
        <taxon>Eurotiomycetidae</taxon>
        <taxon>Eurotiales</taxon>
        <taxon>Aspergillaceae</taxon>
        <taxon>Penicillium</taxon>
    </lineage>
</organism>
<accession>A0A1V6X7N9</accession>
<evidence type="ECO:0000313" key="2">
    <source>
        <dbReference type="Proteomes" id="UP000191691"/>
    </source>
</evidence>
<dbReference type="AlphaFoldDB" id="A0A1V6X7N9"/>
<sequence length="116" mass="13653">MSTRTRTASRRARALRYRHQRLPEGFPPCPPALRLKTPDPWARRLLQQRQISENQLPQASAVTSQYEDDHDFPCPAYHATPVYISPKPFFRRREQPLAVSQLWQMIRRIRISTGET</sequence>
<proteinExistence type="predicted"/>